<proteinExistence type="predicted"/>
<keyword evidence="1" id="KW-0472">Membrane</keyword>
<feature type="transmembrane region" description="Helical" evidence="1">
    <location>
        <begin position="152"/>
        <end position="173"/>
    </location>
</feature>
<dbReference type="AlphaFoldDB" id="A0A7S7RM25"/>
<keyword evidence="1" id="KW-0812">Transmembrane</keyword>
<gene>
    <name evidence="2" type="ORF">HUE88_07545</name>
</gene>
<protein>
    <submittedName>
        <fullName evidence="2">Uncharacterized protein</fullName>
    </submittedName>
</protein>
<accession>A0A7S7RM25</accession>
<dbReference type="RefSeq" id="WP_194368114.1">
    <property type="nucleotide sequence ID" value="NZ_CP054492.1"/>
</dbReference>
<evidence type="ECO:0000256" key="1">
    <source>
        <dbReference type="SAM" id="Phobius"/>
    </source>
</evidence>
<sequence>MNMQVDYYLEAPQKSSFGYTNTYDKIERYEKVRKSVNTSSKWSGVSGVFYFTDLGMFINNQKYNSGFKNDIKFNISDSQIMNILDENNLVINDYSTIAQAKNIEHLKNLIKLAKLEKSNLHNIVYTLNNYGDFAELKVITFAMHTLFDYKTYISIILLIIGYFTVKKLLLFIYRKVVAKTQEYKRKIYEYKIKTIAEEESIRVSVKKSMDNSEDESDLQNLINKAVASGDSETAQALLKILNSKKN</sequence>
<keyword evidence="3" id="KW-1185">Reference proteome</keyword>
<dbReference type="KEGG" id="sbal:HUE88_07545"/>
<dbReference type="Proteomes" id="UP000593994">
    <property type="component" value="Chromosome"/>
</dbReference>
<reference evidence="2 3" key="1">
    <citation type="submission" date="2020-05" db="EMBL/GenBank/DDBJ databases">
        <title>Sulfurimonas marisnigri, sp. nov., and Sulfurimonas baltica, sp. nov., manganese oxide reducing chemolithoautotrophs of the class Epsilonproteobacteria isolated from the pelagic redoxclines of the Black and Baltic Seas and emended description of the genus Sulfurimonas.</title>
        <authorList>
            <person name="Henkel J.V."/>
            <person name="Laudan C."/>
            <person name="Werner J."/>
            <person name="Neu T."/>
            <person name="Plewe S."/>
            <person name="Sproer C."/>
            <person name="Bunk B."/>
            <person name="Schulz-Vogt H.N."/>
        </authorList>
    </citation>
    <scope>NUCLEOTIDE SEQUENCE [LARGE SCALE GENOMIC DNA]</scope>
    <source>
        <strain evidence="2 3">GD2</strain>
    </source>
</reference>
<keyword evidence="1" id="KW-1133">Transmembrane helix</keyword>
<evidence type="ECO:0000313" key="3">
    <source>
        <dbReference type="Proteomes" id="UP000593994"/>
    </source>
</evidence>
<organism evidence="2 3">
    <name type="scientific">Candidatus Sulfurimonas baltica</name>
    <dbReference type="NCBI Taxonomy" id="2740404"/>
    <lineage>
        <taxon>Bacteria</taxon>
        <taxon>Pseudomonadati</taxon>
        <taxon>Campylobacterota</taxon>
        <taxon>Epsilonproteobacteria</taxon>
        <taxon>Campylobacterales</taxon>
        <taxon>Sulfurimonadaceae</taxon>
        <taxon>Sulfurimonas</taxon>
    </lineage>
</organism>
<dbReference type="EMBL" id="CP054492">
    <property type="protein sequence ID" value="QOY50998.1"/>
    <property type="molecule type" value="Genomic_DNA"/>
</dbReference>
<evidence type="ECO:0000313" key="2">
    <source>
        <dbReference type="EMBL" id="QOY50998.1"/>
    </source>
</evidence>
<name>A0A7S7RM25_9BACT</name>